<name>A0A5A7TE57_CUCMM</name>
<evidence type="ECO:0000313" key="1">
    <source>
        <dbReference type="EMBL" id="KAA0041692.1"/>
    </source>
</evidence>
<dbReference type="EMBL" id="SSTE01016227">
    <property type="protein sequence ID" value="KAA0041692.1"/>
    <property type="molecule type" value="Genomic_DNA"/>
</dbReference>
<proteinExistence type="predicted"/>
<evidence type="ECO:0000313" key="2">
    <source>
        <dbReference type="EMBL" id="TYK06314.1"/>
    </source>
</evidence>
<comment type="caution">
    <text evidence="1">The sequence shown here is derived from an EMBL/GenBank/DDBJ whole genome shotgun (WGS) entry which is preliminary data.</text>
</comment>
<dbReference type="AlphaFoldDB" id="A0A5A7TE57"/>
<organism evidence="1 3">
    <name type="scientific">Cucumis melo var. makuwa</name>
    <name type="common">Oriental melon</name>
    <dbReference type="NCBI Taxonomy" id="1194695"/>
    <lineage>
        <taxon>Eukaryota</taxon>
        <taxon>Viridiplantae</taxon>
        <taxon>Streptophyta</taxon>
        <taxon>Embryophyta</taxon>
        <taxon>Tracheophyta</taxon>
        <taxon>Spermatophyta</taxon>
        <taxon>Magnoliopsida</taxon>
        <taxon>eudicotyledons</taxon>
        <taxon>Gunneridae</taxon>
        <taxon>Pentapetalae</taxon>
        <taxon>rosids</taxon>
        <taxon>fabids</taxon>
        <taxon>Cucurbitales</taxon>
        <taxon>Cucurbitaceae</taxon>
        <taxon>Benincaseae</taxon>
        <taxon>Cucumis</taxon>
    </lineage>
</organism>
<gene>
    <name evidence="2" type="ORF">E5676_scaffold594G00240</name>
    <name evidence="1" type="ORF">E6C27_scaffold67G00220</name>
</gene>
<sequence length="354" mass="39909">MVVQQLDVKNDIFRPQEDNEDLLDPQVPYLSAIGIGMELSRYFVIFEGCLIWVIYLHVEELNSDIKRKQEIPMARHGHFWLLAACPCPYLYPCLKNEMERVSIKYSVRDPLLVPLGTPRTNWSIAYPEKTLSQSGCEDPVESLESCLYQCQLAVPSDYAVLNRSSSRISYLEICSTSPNCKVTLSQQRSPTGRLGRRLAHATRLLGRSWRGSRSAHGEGRGSDWLHAVKKTRTSGLSSGSKARVRLFESGARLRLGLWRHRRGWASQTSMDDARCATTWLSERLGDAGFADVSLRSGRRGGSGFRSVENGGWRGAGRRALRSSRRWLCDGDAASGDYLWRLGWVTVANNNGRRR</sequence>
<reference evidence="3 4" key="1">
    <citation type="submission" date="2019-08" db="EMBL/GenBank/DDBJ databases">
        <title>Draft genome sequences of two oriental melons (Cucumis melo L. var makuwa).</title>
        <authorList>
            <person name="Kwon S.-Y."/>
        </authorList>
    </citation>
    <scope>NUCLEOTIDE SEQUENCE [LARGE SCALE GENOMIC DNA]</scope>
    <source>
        <strain evidence="4">cv. Chang Bougi</strain>
        <strain evidence="3">cv. SW 3</strain>
        <tissue evidence="1">Leaf</tissue>
    </source>
</reference>
<protein>
    <submittedName>
        <fullName evidence="1">Retrovirus-related Pol polyprotein from transposon TNT 1-94</fullName>
    </submittedName>
</protein>
<evidence type="ECO:0000313" key="3">
    <source>
        <dbReference type="Proteomes" id="UP000321393"/>
    </source>
</evidence>
<dbReference type="Proteomes" id="UP000321947">
    <property type="component" value="Unassembled WGS sequence"/>
</dbReference>
<evidence type="ECO:0000313" key="4">
    <source>
        <dbReference type="Proteomes" id="UP000321947"/>
    </source>
</evidence>
<accession>A0A5A7TE57</accession>
<dbReference type="Proteomes" id="UP000321393">
    <property type="component" value="Unassembled WGS sequence"/>
</dbReference>
<dbReference type="EMBL" id="SSTD01013550">
    <property type="protein sequence ID" value="TYK06314.1"/>
    <property type="molecule type" value="Genomic_DNA"/>
</dbReference>